<dbReference type="InParanoid" id="F0YK40"/>
<evidence type="ECO:0000313" key="2">
    <source>
        <dbReference type="Proteomes" id="UP000002729"/>
    </source>
</evidence>
<evidence type="ECO:0000313" key="1">
    <source>
        <dbReference type="EMBL" id="EGB04518.1"/>
    </source>
</evidence>
<name>F0YK40_AURAN</name>
<keyword evidence="2" id="KW-1185">Reference proteome</keyword>
<dbReference type="KEGG" id="aaf:AURANDRAFT_67131"/>
<dbReference type="AlphaFoldDB" id="F0YK40"/>
<dbReference type="RefSeq" id="XP_009040771.1">
    <property type="nucleotide sequence ID" value="XM_009042523.1"/>
</dbReference>
<protein>
    <submittedName>
        <fullName evidence="1">Uncharacterized protein</fullName>
    </submittedName>
</protein>
<proteinExistence type="predicted"/>
<dbReference type="GeneID" id="20226094"/>
<organism evidence="2">
    <name type="scientific">Aureococcus anophagefferens</name>
    <name type="common">Harmful bloom alga</name>
    <dbReference type="NCBI Taxonomy" id="44056"/>
    <lineage>
        <taxon>Eukaryota</taxon>
        <taxon>Sar</taxon>
        <taxon>Stramenopiles</taxon>
        <taxon>Ochrophyta</taxon>
        <taxon>Pelagophyceae</taxon>
        <taxon>Pelagomonadales</taxon>
        <taxon>Pelagomonadaceae</taxon>
        <taxon>Aureococcus</taxon>
    </lineage>
</organism>
<accession>F0YK40</accession>
<gene>
    <name evidence="1" type="ORF">AURANDRAFT_67131</name>
</gene>
<sequence length="179" mass="20870">MNAKVTCEKCKELVPDEYTVSCDVCHQHRKHHDSIACLSCIENYGEKFIQNDISWTNEWICPTCLEDKEPECRGAKRYWQSEDYKCVKKAKMDAEARAALVETTKYDIRETLMPKGRKSDLFKKLIVDIFATSAPVKEFMKEAFPQHDPDVFTEAMKHIIAADHFKWDVKTLYPDPNQE</sequence>
<dbReference type="EMBL" id="GL833150">
    <property type="protein sequence ID" value="EGB04518.1"/>
    <property type="molecule type" value="Genomic_DNA"/>
</dbReference>
<reference evidence="1 2" key="1">
    <citation type="journal article" date="2011" name="Proc. Natl. Acad. Sci. U.S.A.">
        <title>Niche of harmful alga Aureococcus anophagefferens revealed through ecogenomics.</title>
        <authorList>
            <person name="Gobler C.J."/>
            <person name="Berry D.L."/>
            <person name="Dyhrman S.T."/>
            <person name="Wilhelm S.W."/>
            <person name="Salamov A."/>
            <person name="Lobanov A.V."/>
            <person name="Zhang Y."/>
            <person name="Collier J.L."/>
            <person name="Wurch L.L."/>
            <person name="Kustka A.B."/>
            <person name="Dill B.D."/>
            <person name="Shah M."/>
            <person name="VerBerkmoes N.C."/>
            <person name="Kuo A."/>
            <person name="Terry A."/>
            <person name="Pangilinan J."/>
            <person name="Lindquist E.A."/>
            <person name="Lucas S."/>
            <person name="Paulsen I.T."/>
            <person name="Hattenrath-Lehmann T.K."/>
            <person name="Talmage S.C."/>
            <person name="Walker E.A."/>
            <person name="Koch F."/>
            <person name="Burson A.M."/>
            <person name="Marcoval M.A."/>
            <person name="Tang Y.Z."/>
            <person name="Lecleir G.R."/>
            <person name="Coyne K.J."/>
            <person name="Berg G.M."/>
            <person name="Bertrand E.M."/>
            <person name="Saito M.A."/>
            <person name="Gladyshev V.N."/>
            <person name="Grigoriev I.V."/>
        </authorList>
    </citation>
    <scope>NUCLEOTIDE SEQUENCE [LARGE SCALE GENOMIC DNA]</scope>
    <source>
        <strain evidence="2">CCMP 1984</strain>
    </source>
</reference>
<dbReference type="Proteomes" id="UP000002729">
    <property type="component" value="Unassembled WGS sequence"/>
</dbReference>